<evidence type="ECO:0000259" key="3">
    <source>
        <dbReference type="Pfam" id="PF13087"/>
    </source>
</evidence>
<organism evidence="5 6">
    <name type="scientific">Glarea lozoyensis (strain ATCC 20868 / MF5171)</name>
    <dbReference type="NCBI Taxonomy" id="1116229"/>
    <lineage>
        <taxon>Eukaryota</taxon>
        <taxon>Fungi</taxon>
        <taxon>Dikarya</taxon>
        <taxon>Ascomycota</taxon>
        <taxon>Pezizomycotina</taxon>
        <taxon>Leotiomycetes</taxon>
        <taxon>Helotiales</taxon>
        <taxon>Helotiaceae</taxon>
        <taxon>Glarea</taxon>
    </lineage>
</organism>
<dbReference type="CDD" id="cd06008">
    <property type="entry name" value="NF-X1-zinc-finger"/>
    <property type="match status" value="1"/>
</dbReference>
<dbReference type="InterPro" id="IPR045055">
    <property type="entry name" value="DNA2/NAM7-like"/>
</dbReference>
<feature type="domain" description="DNA2/NAM7 helicase helicase" evidence="2">
    <location>
        <begin position="313"/>
        <end position="690"/>
    </location>
</feature>
<sequence>MAYGLRSPDQIVNEHIAKPWKQIEYTEAWRNLPEVPKKSEICPNVDPVVAKIEKQEAWNDYQNEPRYETKLPENIVEGPWPSREDYIGAHYQILREDAVAPLRRVVSEFKRHPHMVEDSDVGIYTHVTFRGIQLSPVGAAFRVEFSNERAGKLIRWDQSKRLMQGSIVAITTQRDNFHSICKIAVVAARPLEGLQQNPPQVDLFWGDDKDTVFDPSEEYIMVEARSSYFEASRHMLEALQKLMTEKFPLADHIAMVDPMIGPPAYVEDHSIMDLSSLPLPTGTSEETVVPDVDERLLNVDVLESFPEIPASGMDDSQMSALQSMLVKKVAIIQGPPGTGKTFVSVAALKVMMANMQSGDPPIIVSAQTNHALDQLLNHILKFEDKILRLGGRSSKENEEIRKRTIYEYRQSTEGAPNKAYLIRAARRVLRDRISEIQQTMMPIINFSGIIDLKIFLDRGIITQGQYDSLAGGDWDGDDMDASGFASWLPGDQLEPIPRTPLINSNFELEEGDIEQEQLKDLEAEAGALRQDENDPREALSGEWLGFSREFNGRDTGMEDKEIKRLLSTNKSLHGIPAAKRGDTYRYLVRKLDSKMKRDLKSLLSKYRKDLENLQVAKWTANIALIKHLGIKLIGCTTTGLSKYRGLLAALESRTLLIEEAAETLEGTVIAGMIDSLQQLILVGDHQQLQAHCNVKTLEEAPYHMNVSMFERLVKNSIGYVMLNKQRRMIPDIRGLLCVEANPFYLNLRDHDSVLELDNRPPVPGMGGINVYFFHHTWTECRNADMSINNQDEAQMIVAHFNHLLMNGVDANDITILTFYNGQRKAILHQLKRHPGLSGILYFKVFTVDSYQGEENDIIILSLVRSNSTMSIGFLENKNRLVVALSRARRGLYIYGNSTTLTVGEESENYVGRDPLWWPLIEHMKYRGWYNFDRGLPIYCERHKEKIYVEDPDDWVGLNGGCSRECEGSLDCGHSCPYACHPFDHSTVECAESCPLMVECGHPCRKNCGSLCQCDEDGCPYSFTHLQAPLAESNDLTVDIRTEDEIAYGAAVRKHLSATHHTGSHQQPLSLPDKAERVRAWNSWDAKEFDVAQTETLAASSATYDISNESQNRVFREDFKPVKVADGKRKRYENASTKQSSELDIGLGPSEGYDVLDTTKASIKVDESLPTQKQALLFTMLSPTRTPKDIHPTAEEGAMAESLRSPPGLKDNHSTISEWQFPESSKALVSNLRDATLSTKPPQKYPATHITSPVTDETQLQEDFDLLSFDEPLPKPITIQASDLDMFEAQFG</sequence>
<dbReference type="GO" id="GO:0031048">
    <property type="term" value="P:regulatory ncRNA-mediated heterochromatin formation"/>
    <property type="evidence" value="ECO:0007669"/>
    <property type="project" value="TreeGrafter"/>
</dbReference>
<dbReference type="OrthoDB" id="409395at2759"/>
<keyword evidence="5" id="KW-0378">Hydrolase</keyword>
<dbReference type="Pfam" id="PF25396">
    <property type="entry name" value="ZNFX1"/>
    <property type="match status" value="1"/>
</dbReference>
<evidence type="ECO:0000259" key="4">
    <source>
        <dbReference type="Pfam" id="PF25396"/>
    </source>
</evidence>
<keyword evidence="6" id="KW-1185">Reference proteome</keyword>
<keyword evidence="1" id="KW-0347">Helicase</keyword>
<keyword evidence="1" id="KW-0547">Nucleotide-binding</keyword>
<dbReference type="PANTHER" id="PTHR10887">
    <property type="entry name" value="DNA2/NAM7 HELICASE FAMILY"/>
    <property type="match status" value="1"/>
</dbReference>
<name>S3DTY1_GLAL2</name>
<dbReference type="Proteomes" id="UP000016922">
    <property type="component" value="Unassembled WGS sequence"/>
</dbReference>
<dbReference type="CDD" id="cd18808">
    <property type="entry name" value="SF1_C_Upf1"/>
    <property type="match status" value="1"/>
</dbReference>
<proteinExistence type="predicted"/>
<dbReference type="KEGG" id="glz:GLAREA_11100"/>
<dbReference type="Pfam" id="PF13087">
    <property type="entry name" value="AAA_12"/>
    <property type="match status" value="1"/>
</dbReference>
<dbReference type="GeneID" id="19470142"/>
<dbReference type="PANTHER" id="PTHR10887:SF341">
    <property type="entry name" value="NFX1-TYPE ZINC FINGER-CONTAINING PROTEIN 1"/>
    <property type="match status" value="1"/>
</dbReference>
<feature type="domain" description="ZNFX1" evidence="4">
    <location>
        <begin position="118"/>
        <end position="225"/>
    </location>
</feature>
<dbReference type="InterPro" id="IPR047187">
    <property type="entry name" value="SF1_C_Upf1"/>
</dbReference>
<protein>
    <submittedName>
        <fullName evidence="5">p-loop containing nucleoside triphosphate hydrolase</fullName>
    </submittedName>
</protein>
<dbReference type="Pfam" id="PF13086">
    <property type="entry name" value="AAA_11"/>
    <property type="match status" value="1"/>
</dbReference>
<dbReference type="HOGENOM" id="CLU_001066_2_1_1"/>
<gene>
    <name evidence="5" type="ORF">GLAREA_11100</name>
</gene>
<dbReference type="SUPFAM" id="SSF52540">
    <property type="entry name" value="P-loop containing nucleoside triphosphate hydrolases"/>
    <property type="match status" value="1"/>
</dbReference>
<accession>S3DTY1</accession>
<dbReference type="GO" id="GO:0004386">
    <property type="term" value="F:helicase activity"/>
    <property type="evidence" value="ECO:0007669"/>
    <property type="project" value="InterPro"/>
</dbReference>
<dbReference type="eggNOG" id="KOG1807">
    <property type="taxonomic scope" value="Eukaryota"/>
</dbReference>
<evidence type="ECO:0000259" key="2">
    <source>
        <dbReference type="Pfam" id="PF13086"/>
    </source>
</evidence>
<dbReference type="RefSeq" id="XP_008077480.1">
    <property type="nucleotide sequence ID" value="XM_008079289.1"/>
</dbReference>
<dbReference type="InterPro" id="IPR041677">
    <property type="entry name" value="DNA2/NAM7_AAA_11"/>
</dbReference>
<dbReference type="InterPro" id="IPR041679">
    <property type="entry name" value="DNA2/NAM7-like_C"/>
</dbReference>
<dbReference type="Gene3D" id="3.40.50.300">
    <property type="entry name" value="P-loop containing nucleotide triphosphate hydrolases"/>
    <property type="match status" value="3"/>
</dbReference>
<dbReference type="EMBL" id="KE145354">
    <property type="protein sequence ID" value="EPE35401.1"/>
    <property type="molecule type" value="Genomic_DNA"/>
</dbReference>
<evidence type="ECO:0000313" key="6">
    <source>
        <dbReference type="Proteomes" id="UP000016922"/>
    </source>
</evidence>
<evidence type="ECO:0000256" key="1">
    <source>
        <dbReference type="ARBA" id="ARBA00022806"/>
    </source>
</evidence>
<dbReference type="GO" id="GO:0016787">
    <property type="term" value="F:hydrolase activity"/>
    <property type="evidence" value="ECO:0007669"/>
    <property type="project" value="UniProtKB-KW"/>
</dbReference>
<reference evidence="5 6" key="1">
    <citation type="journal article" date="2013" name="BMC Genomics">
        <title>Genomics-driven discovery of the pneumocandin biosynthetic gene cluster in the fungus Glarea lozoyensis.</title>
        <authorList>
            <person name="Chen L."/>
            <person name="Yue Q."/>
            <person name="Zhang X."/>
            <person name="Xiang M."/>
            <person name="Wang C."/>
            <person name="Li S."/>
            <person name="Che Y."/>
            <person name="Ortiz-Lopez F.J."/>
            <person name="Bills G.F."/>
            <person name="Liu X."/>
            <person name="An Z."/>
        </authorList>
    </citation>
    <scope>NUCLEOTIDE SEQUENCE [LARGE SCALE GENOMIC DNA]</scope>
    <source>
        <strain evidence="6">ATCC 20868 / MF5171</strain>
    </source>
</reference>
<feature type="domain" description="DNA2/NAM7 helicase-like C-terminal" evidence="3">
    <location>
        <begin position="704"/>
        <end position="897"/>
    </location>
</feature>
<dbReference type="InterPro" id="IPR027417">
    <property type="entry name" value="P-loop_NTPase"/>
</dbReference>
<dbReference type="GO" id="GO:0031380">
    <property type="term" value="C:nuclear RNA-directed RNA polymerase complex"/>
    <property type="evidence" value="ECO:0007669"/>
    <property type="project" value="TreeGrafter"/>
</dbReference>
<keyword evidence="1" id="KW-0067">ATP-binding</keyword>
<dbReference type="InterPro" id="IPR057373">
    <property type="entry name" value="ZNFX1"/>
</dbReference>
<dbReference type="OMA" id="EWIMVEA"/>
<evidence type="ECO:0000313" key="5">
    <source>
        <dbReference type="EMBL" id="EPE35401.1"/>
    </source>
</evidence>